<organism evidence="1 2">
    <name type="scientific">Amphiprion ocellaris</name>
    <name type="common">Clown anemonefish</name>
    <dbReference type="NCBI Taxonomy" id="80972"/>
    <lineage>
        <taxon>Eukaryota</taxon>
        <taxon>Metazoa</taxon>
        <taxon>Chordata</taxon>
        <taxon>Craniata</taxon>
        <taxon>Vertebrata</taxon>
        <taxon>Euteleostomi</taxon>
        <taxon>Actinopterygii</taxon>
        <taxon>Neopterygii</taxon>
        <taxon>Teleostei</taxon>
        <taxon>Neoteleostei</taxon>
        <taxon>Acanthomorphata</taxon>
        <taxon>Ovalentaria</taxon>
        <taxon>Pomacentridae</taxon>
        <taxon>Amphiprion</taxon>
    </lineage>
</organism>
<name>A0A3Q1BJW5_AMPOC</name>
<gene>
    <name evidence="1" type="primary">CKS2</name>
</gene>
<sequence>MRLDVALFWMKHLPQVSQLNGRSPVWMRWWPFRVSAWLKLLPQVSHLNGFSPVWMRRWRCRLPCIVKLLLQYWVNPFPHTSQVWGLSPGHDHSEHHK</sequence>
<reference evidence="1" key="2">
    <citation type="submission" date="2025-08" db="UniProtKB">
        <authorList>
            <consortium name="Ensembl"/>
        </authorList>
    </citation>
    <scope>IDENTIFICATION</scope>
</reference>
<reference evidence="1 2" key="1">
    <citation type="submission" date="2022-01" db="EMBL/GenBank/DDBJ databases">
        <title>A chromosome-scale genome assembly of the false clownfish, Amphiprion ocellaris.</title>
        <authorList>
            <person name="Ryu T."/>
        </authorList>
    </citation>
    <scope>NUCLEOTIDE SEQUENCE [LARGE SCALE GENOMIC DNA]</scope>
</reference>
<evidence type="ECO:0000313" key="1">
    <source>
        <dbReference type="Ensembl" id="ENSAOCP00000014767.2"/>
    </source>
</evidence>
<dbReference type="Ensembl" id="ENSAOCT00000031588.2">
    <property type="protein sequence ID" value="ENSAOCP00000014767.2"/>
    <property type="gene ID" value="ENSAOCG00000032861.1"/>
</dbReference>
<dbReference type="AlphaFoldDB" id="A0A3Q1BJW5"/>
<dbReference type="Proteomes" id="UP001501940">
    <property type="component" value="Chromosome 7"/>
</dbReference>
<evidence type="ECO:0000313" key="2">
    <source>
        <dbReference type="Proteomes" id="UP001501940"/>
    </source>
</evidence>
<protein>
    <submittedName>
        <fullName evidence="1">Uncharacterized protein</fullName>
    </submittedName>
</protein>
<dbReference type="GeneTree" id="ENSGT00940000179739"/>
<accession>A0A3Q1BJW5</accession>
<proteinExistence type="predicted"/>
<keyword evidence="2" id="KW-1185">Reference proteome</keyword>
<reference evidence="1" key="3">
    <citation type="submission" date="2025-09" db="UniProtKB">
        <authorList>
            <consortium name="Ensembl"/>
        </authorList>
    </citation>
    <scope>IDENTIFICATION</scope>
</reference>